<comment type="caution">
    <text evidence="1">The sequence shown here is derived from an EMBL/GenBank/DDBJ whole genome shotgun (WGS) entry which is preliminary data.</text>
</comment>
<evidence type="ECO:0000313" key="1">
    <source>
        <dbReference type="EMBL" id="OOZ38116.1"/>
    </source>
</evidence>
<dbReference type="Proteomes" id="UP000190198">
    <property type="component" value="Unassembled WGS sequence"/>
</dbReference>
<dbReference type="EMBL" id="MPRK01000218">
    <property type="protein sequence ID" value="OOZ38116.1"/>
    <property type="molecule type" value="Genomic_DNA"/>
</dbReference>
<name>A0A1T2KZH2_9GAMM</name>
<reference evidence="1 2" key="1">
    <citation type="submission" date="2016-11" db="EMBL/GenBank/DDBJ databases">
        <title>Mixed transmission modes and dynamic genome evolution in an obligate animal-bacterial symbiosis.</title>
        <authorList>
            <person name="Russell S.L."/>
            <person name="Corbett-Detig R.B."/>
            <person name="Cavanaugh C.M."/>
        </authorList>
    </citation>
    <scope>NUCLEOTIDE SEQUENCE [LARGE SCALE GENOMIC DNA]</scope>
    <source>
        <strain evidence="1">Sp-SM6</strain>
    </source>
</reference>
<evidence type="ECO:0000313" key="2">
    <source>
        <dbReference type="Proteomes" id="UP000190198"/>
    </source>
</evidence>
<keyword evidence="2" id="KW-1185">Reference proteome</keyword>
<gene>
    <name evidence="1" type="ORF">BOW52_09275</name>
</gene>
<accession>A0A1T2KZH2</accession>
<sequence>MIADQIYNMEDGPCVSRLLDETFLCLYAKAVLENIDNVSKNHCYGCAVNHLSQSKHECIMWKGEEKLSAYFSEVVDSIDDNVIVDKFCDEIARLPIPKAFADMYSMRYKCNDWRNIQINSIQWQLELYQHATSMIKEK</sequence>
<organism evidence="1 2">
    <name type="scientific">Solemya elarraichensis gill symbiont</name>
    <dbReference type="NCBI Taxonomy" id="1918949"/>
    <lineage>
        <taxon>Bacteria</taxon>
        <taxon>Pseudomonadati</taxon>
        <taxon>Pseudomonadota</taxon>
        <taxon>Gammaproteobacteria</taxon>
        <taxon>sulfur-oxidizing symbionts</taxon>
    </lineage>
</organism>
<dbReference type="AlphaFoldDB" id="A0A1T2KZH2"/>
<protein>
    <submittedName>
        <fullName evidence="1">Uncharacterized protein</fullName>
    </submittedName>
</protein>
<proteinExistence type="predicted"/>